<evidence type="ECO:0000256" key="1">
    <source>
        <dbReference type="ARBA" id="ARBA00022614"/>
    </source>
</evidence>
<proteinExistence type="predicted"/>
<organism evidence="3 4">
    <name type="scientific">Dibothriocephalus latus</name>
    <name type="common">Fish tapeworm</name>
    <name type="synonym">Diphyllobothrium latum</name>
    <dbReference type="NCBI Taxonomy" id="60516"/>
    <lineage>
        <taxon>Eukaryota</taxon>
        <taxon>Metazoa</taxon>
        <taxon>Spiralia</taxon>
        <taxon>Lophotrochozoa</taxon>
        <taxon>Platyhelminthes</taxon>
        <taxon>Cestoda</taxon>
        <taxon>Eucestoda</taxon>
        <taxon>Diphyllobothriidea</taxon>
        <taxon>Diphyllobothriidae</taxon>
        <taxon>Dibothriocephalus</taxon>
    </lineage>
</organism>
<dbReference type="Pfam" id="PF00560">
    <property type="entry name" value="LRR_1"/>
    <property type="match status" value="2"/>
</dbReference>
<dbReference type="GO" id="GO:0005737">
    <property type="term" value="C:cytoplasm"/>
    <property type="evidence" value="ECO:0007669"/>
    <property type="project" value="TreeGrafter"/>
</dbReference>
<evidence type="ECO:0000313" key="3">
    <source>
        <dbReference type="EMBL" id="VDN09313.1"/>
    </source>
</evidence>
<dbReference type="InterPro" id="IPR032675">
    <property type="entry name" value="LRR_dom_sf"/>
</dbReference>
<sequence length="278" mass="31512">MDQSLTKTGRKPLGSSLSESVIWVTLRRSHCSPVLRPEEKTGFLVRDAIAVLNLSNNSLREVPDEISRFSSLKSLDLSKNNFGSEDEQNRVGFFARKRRTKLNNELLPSSLVKLTSLQQLKMSSCGLRQIPPVIFQLGNLRVLDISRNSIATISAEIGKLSELRRLDASHTSLLELPTELSMCTKMTHIKIFATKICKFSDDYSKFDMLKFFNFNFSALLAPTSGTGSETEASRQLPIPSEFPPETDVLPKFIFKLPNLRRFYKMRFSRLAFDALQRN</sequence>
<accession>A0A3P7LFC9</accession>
<dbReference type="Proteomes" id="UP000281553">
    <property type="component" value="Unassembled WGS sequence"/>
</dbReference>
<evidence type="ECO:0000313" key="4">
    <source>
        <dbReference type="Proteomes" id="UP000281553"/>
    </source>
</evidence>
<dbReference type="Gene3D" id="3.80.10.10">
    <property type="entry name" value="Ribonuclease Inhibitor"/>
    <property type="match status" value="2"/>
</dbReference>
<dbReference type="InterPro" id="IPR003591">
    <property type="entry name" value="Leu-rich_rpt_typical-subtyp"/>
</dbReference>
<dbReference type="InterPro" id="IPR050216">
    <property type="entry name" value="LRR_domain-containing"/>
</dbReference>
<protein>
    <submittedName>
        <fullName evidence="3">Uncharacterized protein</fullName>
    </submittedName>
</protein>
<dbReference type="PANTHER" id="PTHR48051">
    <property type="match status" value="1"/>
</dbReference>
<dbReference type="Pfam" id="PF13855">
    <property type="entry name" value="LRR_8"/>
    <property type="match status" value="1"/>
</dbReference>
<dbReference type="SUPFAM" id="SSF52047">
    <property type="entry name" value="RNI-like"/>
    <property type="match status" value="1"/>
</dbReference>
<evidence type="ECO:0000256" key="2">
    <source>
        <dbReference type="ARBA" id="ARBA00022737"/>
    </source>
</evidence>
<gene>
    <name evidence="3" type="ORF">DILT_LOCUS5144</name>
</gene>
<dbReference type="PANTHER" id="PTHR48051:SF46">
    <property type="entry name" value="LEUCINE RICH REPEAT-CONTAINING DOMAIN PROTEIN"/>
    <property type="match status" value="1"/>
</dbReference>
<keyword evidence="1" id="KW-0433">Leucine-rich repeat</keyword>
<dbReference type="SMART" id="SM00369">
    <property type="entry name" value="LRR_TYP"/>
    <property type="match status" value="4"/>
</dbReference>
<dbReference type="AlphaFoldDB" id="A0A3P7LFC9"/>
<keyword evidence="4" id="KW-1185">Reference proteome</keyword>
<reference evidence="3 4" key="1">
    <citation type="submission" date="2018-11" db="EMBL/GenBank/DDBJ databases">
        <authorList>
            <consortium name="Pathogen Informatics"/>
        </authorList>
    </citation>
    <scope>NUCLEOTIDE SEQUENCE [LARGE SCALE GENOMIC DNA]</scope>
</reference>
<dbReference type="EMBL" id="UYRU01046781">
    <property type="protein sequence ID" value="VDN09313.1"/>
    <property type="molecule type" value="Genomic_DNA"/>
</dbReference>
<keyword evidence="2" id="KW-0677">Repeat</keyword>
<dbReference type="PROSITE" id="PS51450">
    <property type="entry name" value="LRR"/>
    <property type="match status" value="1"/>
</dbReference>
<name>A0A3P7LFC9_DIBLA</name>
<dbReference type="InterPro" id="IPR001611">
    <property type="entry name" value="Leu-rich_rpt"/>
</dbReference>
<dbReference type="OrthoDB" id="6267963at2759"/>